<keyword evidence="2 10" id="KW-1003">Cell membrane</keyword>
<feature type="transmembrane region" description="Helical" evidence="10">
    <location>
        <begin position="169"/>
        <end position="187"/>
    </location>
</feature>
<keyword evidence="3 10" id="KW-0812">Transmembrane</keyword>
<feature type="transmembrane region" description="Helical" evidence="10">
    <location>
        <begin position="221"/>
        <end position="239"/>
    </location>
</feature>
<dbReference type="NCBIfam" id="TIGR01695">
    <property type="entry name" value="murJ_mviN"/>
    <property type="match status" value="1"/>
</dbReference>
<feature type="transmembrane region" description="Helical" evidence="10">
    <location>
        <begin position="444"/>
        <end position="464"/>
    </location>
</feature>
<dbReference type="GO" id="GO:0009252">
    <property type="term" value="P:peptidoglycan biosynthetic process"/>
    <property type="evidence" value="ECO:0007669"/>
    <property type="project" value="UniProtKB-UniRule"/>
</dbReference>
<comment type="similarity">
    <text evidence="9 10 11">Belongs to the MurJ/MviN family.</text>
</comment>
<evidence type="ECO:0000256" key="1">
    <source>
        <dbReference type="ARBA" id="ARBA00004651"/>
    </source>
</evidence>
<evidence type="ECO:0000256" key="8">
    <source>
        <dbReference type="ARBA" id="ARBA00060041"/>
    </source>
</evidence>
<feature type="transmembrane region" description="Helical" evidence="10">
    <location>
        <begin position="501"/>
        <end position="522"/>
    </location>
</feature>
<evidence type="ECO:0000313" key="14">
    <source>
        <dbReference type="Proteomes" id="UP000190027"/>
    </source>
</evidence>
<keyword evidence="7 10" id="KW-0472">Membrane</keyword>
<dbReference type="EMBL" id="FUYC01000016">
    <property type="protein sequence ID" value="SKA92690.1"/>
    <property type="molecule type" value="Genomic_DNA"/>
</dbReference>
<evidence type="ECO:0000256" key="9">
    <source>
        <dbReference type="ARBA" id="ARBA00061532"/>
    </source>
</evidence>
<dbReference type="AlphaFoldDB" id="A0A1T4XT22"/>
<comment type="pathway">
    <text evidence="10">Cell wall biogenesis; peptidoglycan biosynthesis.</text>
</comment>
<feature type="transmembrane region" description="Helical" evidence="10">
    <location>
        <begin position="62"/>
        <end position="81"/>
    </location>
</feature>
<sequence>MTESASPKAGDQSVDSRGNGAAMGAASGACHGGTPSGGLARNTLVVAGATLLSRVLGFVRDVIVAFALGAGAAADAFFVAFRIPNLMRRLFGEGSLTMAFIPVYSRVREEQGELAAREMARSALIWLLLILGALTLVVEVLAGPLTYVVAPGFADDPERFGMTVQLLRIVFPYVILICSVALCMGILNAHGQFLAPALAPVMLNVALIGSALAGYYAGGDVAVCMAGGVLGGGVLQWALQQPALRRQGFTWRGAWSWRDAGVRRMALLMLPTVFGAAVYQVNILLGTLLASFLPEGSVSYLYYADRLVQFPLGVFGIAVSTAALPSLSALAAKNRMEEFHGTLGSALGLTIFISLPAMAGLLALAEPLMKLLFLRGAFTQEAVRASALALLAYAGGLPFIAGLRPLVAAFYSLENTRTPVVVAAVSMVANIGLGAWWMGGYGHVGLAMAVSVSSALNFSLLLWFLGRALGKYPAPLLTILKCLVLSGVVFAGAWASALGPYLLWLGMIPVWVVVYFAGAVALRVPEANLLLSALRRRVRGKTSRKAS</sequence>
<feature type="transmembrane region" description="Helical" evidence="10">
    <location>
        <begin position="476"/>
        <end position="495"/>
    </location>
</feature>
<comment type="subcellular location">
    <subcellularLocation>
        <location evidence="1 10">Cell membrane</location>
        <topology evidence="1 10">Multi-pass membrane protein</topology>
    </subcellularLocation>
</comment>
<dbReference type="PANTHER" id="PTHR47019:SF1">
    <property type="entry name" value="LIPID II FLIPPASE MURJ"/>
    <property type="match status" value="1"/>
</dbReference>
<dbReference type="Proteomes" id="UP000190027">
    <property type="component" value="Unassembled WGS sequence"/>
</dbReference>
<dbReference type="UniPathway" id="UPA00219"/>
<keyword evidence="10 11" id="KW-0961">Cell wall biogenesis/degradation</keyword>
<dbReference type="HAMAP" id="MF_02078">
    <property type="entry name" value="MurJ_MviN"/>
    <property type="match status" value="1"/>
</dbReference>
<dbReference type="GO" id="GO:0008360">
    <property type="term" value="P:regulation of cell shape"/>
    <property type="evidence" value="ECO:0007669"/>
    <property type="project" value="UniProtKB-UniRule"/>
</dbReference>
<dbReference type="GO" id="GO:0005886">
    <property type="term" value="C:plasma membrane"/>
    <property type="evidence" value="ECO:0007669"/>
    <property type="project" value="UniProtKB-SubCell"/>
</dbReference>
<reference evidence="13 14" key="1">
    <citation type="submission" date="2017-02" db="EMBL/GenBank/DDBJ databases">
        <authorList>
            <person name="Peterson S.W."/>
        </authorList>
    </citation>
    <scope>NUCLEOTIDE SEQUENCE [LARGE SCALE GENOMIC DNA]</scope>
    <source>
        <strain evidence="13 14">DSM 16080</strain>
    </source>
</reference>
<dbReference type="InterPro" id="IPR004268">
    <property type="entry name" value="MurJ"/>
</dbReference>
<evidence type="ECO:0000256" key="4">
    <source>
        <dbReference type="ARBA" id="ARBA00022960"/>
    </source>
</evidence>
<evidence type="ECO:0000256" key="6">
    <source>
        <dbReference type="ARBA" id="ARBA00022989"/>
    </source>
</evidence>
<evidence type="ECO:0000256" key="10">
    <source>
        <dbReference type="HAMAP-Rule" id="MF_02078"/>
    </source>
</evidence>
<feature type="transmembrane region" description="Helical" evidence="10">
    <location>
        <begin position="343"/>
        <end position="365"/>
    </location>
</feature>
<evidence type="ECO:0000256" key="3">
    <source>
        <dbReference type="ARBA" id="ARBA00022692"/>
    </source>
</evidence>
<evidence type="ECO:0000256" key="7">
    <source>
        <dbReference type="ARBA" id="ARBA00023136"/>
    </source>
</evidence>
<dbReference type="STRING" id="1121449.SAMN02745704_02444"/>
<feature type="transmembrane region" description="Helical" evidence="10">
    <location>
        <begin position="124"/>
        <end position="149"/>
    </location>
</feature>
<evidence type="ECO:0000256" key="11">
    <source>
        <dbReference type="PIRNR" id="PIRNR002869"/>
    </source>
</evidence>
<dbReference type="CDD" id="cd13123">
    <property type="entry name" value="MATE_MurJ_like"/>
    <property type="match status" value="1"/>
</dbReference>
<evidence type="ECO:0000256" key="12">
    <source>
        <dbReference type="SAM" id="MobiDB-lite"/>
    </source>
</evidence>
<feature type="transmembrane region" description="Helical" evidence="10">
    <location>
        <begin position="310"/>
        <end position="331"/>
    </location>
</feature>
<dbReference type="GO" id="GO:0015648">
    <property type="term" value="F:lipid-linked peptidoglycan transporter activity"/>
    <property type="evidence" value="ECO:0007669"/>
    <property type="project" value="UniProtKB-UniRule"/>
</dbReference>
<name>A0A1T4XT22_9BACT</name>
<organism evidence="13 14">
    <name type="scientific">Paucidesulfovibrio gracilis DSM 16080</name>
    <dbReference type="NCBI Taxonomy" id="1121449"/>
    <lineage>
        <taxon>Bacteria</taxon>
        <taxon>Pseudomonadati</taxon>
        <taxon>Thermodesulfobacteriota</taxon>
        <taxon>Desulfovibrionia</taxon>
        <taxon>Desulfovibrionales</taxon>
        <taxon>Desulfovibrionaceae</taxon>
        <taxon>Paucidesulfovibrio</taxon>
    </lineage>
</organism>
<dbReference type="GO" id="GO:0071555">
    <property type="term" value="P:cell wall organization"/>
    <property type="evidence" value="ECO:0007669"/>
    <property type="project" value="UniProtKB-UniRule"/>
</dbReference>
<accession>A0A1T4XT22</accession>
<keyword evidence="6 10" id="KW-1133">Transmembrane helix</keyword>
<feature type="region of interest" description="Disordered" evidence="12">
    <location>
        <begin position="1"/>
        <end position="20"/>
    </location>
</feature>
<feature type="transmembrane region" description="Helical" evidence="10">
    <location>
        <begin position="194"/>
        <end position="215"/>
    </location>
</feature>
<feature type="transmembrane region" description="Helical" evidence="10">
    <location>
        <begin position="419"/>
        <end position="438"/>
    </location>
</feature>
<dbReference type="InterPro" id="IPR051050">
    <property type="entry name" value="Lipid_II_flippase_MurJ/MviN"/>
</dbReference>
<dbReference type="PANTHER" id="PTHR47019">
    <property type="entry name" value="LIPID II FLIPPASE MURJ"/>
    <property type="match status" value="1"/>
</dbReference>
<keyword evidence="10 11" id="KW-0813">Transport</keyword>
<proteinExistence type="inferred from homology"/>
<protein>
    <recommendedName>
        <fullName evidence="10">Probable lipid II flippase MurJ</fullName>
    </recommendedName>
</protein>
<keyword evidence="5 10" id="KW-0573">Peptidoglycan synthesis</keyword>
<evidence type="ECO:0000256" key="5">
    <source>
        <dbReference type="ARBA" id="ARBA00022984"/>
    </source>
</evidence>
<dbReference type="PIRSF" id="PIRSF002869">
    <property type="entry name" value="MviN"/>
    <property type="match status" value="1"/>
</dbReference>
<feature type="transmembrane region" description="Helical" evidence="10">
    <location>
        <begin position="385"/>
        <end position="407"/>
    </location>
</feature>
<dbReference type="Pfam" id="PF03023">
    <property type="entry name" value="MurJ"/>
    <property type="match status" value="1"/>
</dbReference>
<comment type="function">
    <text evidence="8 10 11">Involved in peptidoglycan biosynthesis. Transports lipid-linked peptidoglycan precursors from the inner to the outer leaflet of the cytoplasmic membrane.</text>
</comment>
<keyword evidence="4 10" id="KW-0133">Cell shape</keyword>
<dbReference type="PRINTS" id="PR01806">
    <property type="entry name" value="VIRFACTRMVIN"/>
</dbReference>
<keyword evidence="14" id="KW-1185">Reference proteome</keyword>
<dbReference type="GO" id="GO:0034204">
    <property type="term" value="P:lipid translocation"/>
    <property type="evidence" value="ECO:0007669"/>
    <property type="project" value="TreeGrafter"/>
</dbReference>
<feature type="transmembrane region" description="Helical" evidence="10">
    <location>
        <begin position="266"/>
        <end position="290"/>
    </location>
</feature>
<evidence type="ECO:0000313" key="13">
    <source>
        <dbReference type="EMBL" id="SKA92690.1"/>
    </source>
</evidence>
<gene>
    <name evidence="10" type="primary">murJ</name>
    <name evidence="13" type="ORF">SAMN02745704_02444</name>
</gene>
<evidence type="ECO:0000256" key="2">
    <source>
        <dbReference type="ARBA" id="ARBA00022475"/>
    </source>
</evidence>